<dbReference type="GO" id="GO:0005886">
    <property type="term" value="C:plasma membrane"/>
    <property type="evidence" value="ECO:0007669"/>
    <property type="project" value="InterPro"/>
</dbReference>
<evidence type="ECO:0000256" key="2">
    <source>
        <dbReference type="ARBA" id="ARBA00022679"/>
    </source>
</evidence>
<keyword evidence="5 6" id="KW-0472">Membrane</keyword>
<keyword evidence="4 6" id="KW-1133">Transmembrane helix</keyword>
<keyword evidence="3 6" id="KW-0812">Transmembrane</keyword>
<gene>
    <name evidence="7" type="ORF">MNBD_GAMMA01-2002</name>
</gene>
<evidence type="ECO:0000256" key="3">
    <source>
        <dbReference type="ARBA" id="ARBA00022692"/>
    </source>
</evidence>
<dbReference type="AlphaFoldDB" id="A0A3B0V4B9"/>
<dbReference type="GO" id="GO:0042158">
    <property type="term" value="P:lipoprotein biosynthetic process"/>
    <property type="evidence" value="ECO:0007669"/>
    <property type="project" value="InterPro"/>
</dbReference>
<evidence type="ECO:0000313" key="7">
    <source>
        <dbReference type="EMBL" id="VAW37791.1"/>
    </source>
</evidence>
<dbReference type="Pfam" id="PF01790">
    <property type="entry name" value="LGT"/>
    <property type="match status" value="1"/>
</dbReference>
<organism evidence="7">
    <name type="scientific">hydrothermal vent metagenome</name>
    <dbReference type="NCBI Taxonomy" id="652676"/>
    <lineage>
        <taxon>unclassified sequences</taxon>
        <taxon>metagenomes</taxon>
        <taxon>ecological metagenomes</taxon>
    </lineage>
</organism>
<dbReference type="InterPro" id="IPR001640">
    <property type="entry name" value="Lgt"/>
</dbReference>
<feature type="transmembrane region" description="Helical" evidence="6">
    <location>
        <begin position="78"/>
        <end position="95"/>
    </location>
</feature>
<accession>A0A3B0V4B9</accession>
<name>A0A3B0V4B9_9ZZZZ</name>
<dbReference type="PANTHER" id="PTHR30589:SF0">
    <property type="entry name" value="PHOSPHATIDYLGLYCEROL--PROLIPOPROTEIN DIACYLGLYCERYL TRANSFERASE"/>
    <property type="match status" value="1"/>
</dbReference>
<dbReference type="GO" id="GO:0008961">
    <property type="term" value="F:phosphatidylglycerol-prolipoprotein diacylglyceryl transferase activity"/>
    <property type="evidence" value="ECO:0007669"/>
    <property type="project" value="InterPro"/>
</dbReference>
<evidence type="ECO:0000256" key="6">
    <source>
        <dbReference type="SAM" id="Phobius"/>
    </source>
</evidence>
<keyword evidence="1" id="KW-1003">Cell membrane</keyword>
<keyword evidence="7" id="KW-0449">Lipoprotein</keyword>
<feature type="transmembrane region" description="Helical" evidence="6">
    <location>
        <begin position="115"/>
        <end position="133"/>
    </location>
</feature>
<feature type="transmembrane region" description="Helical" evidence="6">
    <location>
        <begin position="53"/>
        <end position="71"/>
    </location>
</feature>
<sequence>MNGELWGRVTDKPWAMIFPDSLPAHLWNTPMEKLQELNQQGLLDQFARHPSQLYEAILEGLVTFIIVWFIAQKFSKRGIVSGTFLLCYGVSRFIVEFFREPDANRGFIAFDWMTMGQVLTIPILILGVVFIAIRAKNQ</sequence>
<proteinExistence type="predicted"/>
<evidence type="ECO:0000256" key="1">
    <source>
        <dbReference type="ARBA" id="ARBA00022475"/>
    </source>
</evidence>
<evidence type="ECO:0000256" key="5">
    <source>
        <dbReference type="ARBA" id="ARBA00023136"/>
    </source>
</evidence>
<protein>
    <submittedName>
        <fullName evidence="7">Prolipoprotein diacylglyceryl transferase</fullName>
    </submittedName>
</protein>
<keyword evidence="2 7" id="KW-0808">Transferase</keyword>
<reference evidence="7" key="1">
    <citation type="submission" date="2018-06" db="EMBL/GenBank/DDBJ databases">
        <authorList>
            <person name="Zhirakovskaya E."/>
        </authorList>
    </citation>
    <scope>NUCLEOTIDE SEQUENCE</scope>
</reference>
<dbReference type="PANTHER" id="PTHR30589">
    <property type="entry name" value="PROLIPOPROTEIN DIACYLGLYCERYL TRANSFERASE"/>
    <property type="match status" value="1"/>
</dbReference>
<dbReference type="EMBL" id="UOEW01000178">
    <property type="protein sequence ID" value="VAW37791.1"/>
    <property type="molecule type" value="Genomic_DNA"/>
</dbReference>
<evidence type="ECO:0000256" key="4">
    <source>
        <dbReference type="ARBA" id="ARBA00022989"/>
    </source>
</evidence>